<proteinExistence type="predicted"/>
<evidence type="ECO:0000313" key="3">
    <source>
        <dbReference type="Proteomes" id="UP000655225"/>
    </source>
</evidence>
<sequence>MVSPLGGKPTLRIARFLRRCVKHVDKVAAVPLLPLLAETIFHKRFGVPRPILLYFEDMMILGGFSVLGEPITSPLSEELVKIEDEITKEHKRFYKSKARKASHSSWMNHFMESGSDLEHVAFLTLWLSRYVFPSHPEELIGRHVFSIAIHLAQGITIALAPAILATLYRDLRLLNDQVVSSDKSATVWAPFQLLQAWAWERFPVLRPKTPNSLPPDEPRLARWHKLNSNLTLPLRDELSNAPVVEDELRSFARCLRACELVGLDCIEQYLPNRVAMMFGMDQDLPGTFCYNLYAKRQSLSITNSYVAVDP</sequence>
<reference evidence="2 3" key="1">
    <citation type="submission" date="2020-04" db="EMBL/GenBank/DDBJ databases">
        <title>Plant Genome Project.</title>
        <authorList>
            <person name="Zhang R.-G."/>
        </authorList>
    </citation>
    <scope>NUCLEOTIDE SEQUENCE [LARGE SCALE GENOMIC DNA]</scope>
    <source>
        <strain evidence="2">YNK0</strain>
        <tissue evidence="2">Leaf</tissue>
    </source>
</reference>
<dbReference type="InterPro" id="IPR044824">
    <property type="entry name" value="MAIN-like"/>
</dbReference>
<dbReference type="InterPro" id="IPR019557">
    <property type="entry name" value="AminoTfrase-like_pln_mobile"/>
</dbReference>
<keyword evidence="3" id="KW-1185">Reference proteome</keyword>
<dbReference type="Pfam" id="PF10536">
    <property type="entry name" value="PMD"/>
    <property type="match status" value="1"/>
</dbReference>
<dbReference type="PANTHER" id="PTHR46033">
    <property type="entry name" value="PROTEIN MAIN-LIKE 2"/>
    <property type="match status" value="1"/>
</dbReference>
<accession>A0A834YNT8</accession>
<comment type="caution">
    <text evidence="2">The sequence shown here is derived from an EMBL/GenBank/DDBJ whole genome shotgun (WGS) entry which is preliminary data.</text>
</comment>
<protein>
    <recommendedName>
        <fullName evidence="1">Aminotransferase-like plant mobile domain-containing protein</fullName>
    </recommendedName>
</protein>
<dbReference type="OrthoDB" id="1572276at2759"/>
<organism evidence="2 3">
    <name type="scientific">Tetracentron sinense</name>
    <name type="common">Spur-leaf</name>
    <dbReference type="NCBI Taxonomy" id="13715"/>
    <lineage>
        <taxon>Eukaryota</taxon>
        <taxon>Viridiplantae</taxon>
        <taxon>Streptophyta</taxon>
        <taxon>Embryophyta</taxon>
        <taxon>Tracheophyta</taxon>
        <taxon>Spermatophyta</taxon>
        <taxon>Magnoliopsida</taxon>
        <taxon>Trochodendrales</taxon>
        <taxon>Trochodendraceae</taxon>
        <taxon>Tetracentron</taxon>
    </lineage>
</organism>
<dbReference type="EMBL" id="JABCRI010000017">
    <property type="protein sequence ID" value="KAF8391490.1"/>
    <property type="molecule type" value="Genomic_DNA"/>
</dbReference>
<dbReference type="AlphaFoldDB" id="A0A834YNT8"/>
<evidence type="ECO:0000313" key="2">
    <source>
        <dbReference type="EMBL" id="KAF8391490.1"/>
    </source>
</evidence>
<feature type="domain" description="Aminotransferase-like plant mobile" evidence="1">
    <location>
        <begin position="55"/>
        <end position="291"/>
    </location>
</feature>
<dbReference type="GO" id="GO:0010073">
    <property type="term" value="P:meristem maintenance"/>
    <property type="evidence" value="ECO:0007669"/>
    <property type="project" value="InterPro"/>
</dbReference>
<gene>
    <name evidence="2" type="ORF">HHK36_023795</name>
</gene>
<dbReference type="Proteomes" id="UP000655225">
    <property type="component" value="Unassembled WGS sequence"/>
</dbReference>
<name>A0A834YNT8_TETSI</name>
<dbReference type="OMA" id="VESWCAN"/>
<dbReference type="PANTHER" id="PTHR46033:SF80">
    <property type="entry name" value="PROTEIN MAIN-LIKE 2-LIKE"/>
    <property type="match status" value="1"/>
</dbReference>
<evidence type="ECO:0000259" key="1">
    <source>
        <dbReference type="Pfam" id="PF10536"/>
    </source>
</evidence>